<sequence>MKKQLFIFLVLIMGNSYSQNLTELNINFMLRGNKYVSSSKVDTTALGGYGGSDNLPKKNAIEKFNEKGFILRIDTLDTSSIGNKYLAYKLYLINTTEKEIELFASDSRISIIAQALVDGEWKNIEYLPSSSCGNSYHSVFLNPNEYWEFLIPKFKGKLKTKIRYRLILGKDKFIDSNEIIASINKKQLYEKQSYSNNGIMDPYFD</sequence>
<protein>
    <submittedName>
        <fullName evidence="1">Uncharacterized protein</fullName>
    </submittedName>
</protein>
<gene>
    <name evidence="1" type="ORF">SAMN05444377_1281</name>
</gene>
<dbReference type="STRING" id="1124188.SAMN05444377_1281"/>
<dbReference type="OrthoDB" id="679755at2"/>
<keyword evidence="2" id="KW-1185">Reference proteome</keyword>
<evidence type="ECO:0000313" key="1">
    <source>
        <dbReference type="EMBL" id="SHF85911.1"/>
    </source>
</evidence>
<dbReference type="AlphaFoldDB" id="A0A1M5F428"/>
<dbReference type="RefSeq" id="WP_143161827.1">
    <property type="nucleotide sequence ID" value="NZ_FQVQ01000028.1"/>
</dbReference>
<organism evidence="1 2">
    <name type="scientific">Flavobacterium fontis</name>
    <dbReference type="NCBI Taxonomy" id="1124188"/>
    <lineage>
        <taxon>Bacteria</taxon>
        <taxon>Pseudomonadati</taxon>
        <taxon>Bacteroidota</taxon>
        <taxon>Flavobacteriia</taxon>
        <taxon>Flavobacteriales</taxon>
        <taxon>Flavobacteriaceae</taxon>
        <taxon>Flavobacterium</taxon>
    </lineage>
</organism>
<accession>A0A1M5F428</accession>
<dbReference type="EMBL" id="FQVQ01000028">
    <property type="protein sequence ID" value="SHF85911.1"/>
    <property type="molecule type" value="Genomic_DNA"/>
</dbReference>
<proteinExistence type="predicted"/>
<dbReference type="Proteomes" id="UP000184147">
    <property type="component" value="Unassembled WGS sequence"/>
</dbReference>
<evidence type="ECO:0000313" key="2">
    <source>
        <dbReference type="Proteomes" id="UP000184147"/>
    </source>
</evidence>
<name>A0A1M5F428_9FLAO</name>
<reference evidence="1 2" key="1">
    <citation type="submission" date="2016-11" db="EMBL/GenBank/DDBJ databases">
        <authorList>
            <person name="Jaros S."/>
            <person name="Januszkiewicz K."/>
            <person name="Wedrychowicz H."/>
        </authorList>
    </citation>
    <scope>NUCLEOTIDE SEQUENCE [LARGE SCALE GENOMIC DNA]</scope>
    <source>
        <strain evidence="1 2">DSM 25660</strain>
    </source>
</reference>